<feature type="non-terminal residue" evidence="1">
    <location>
        <position position="164"/>
    </location>
</feature>
<dbReference type="InParanoid" id="A0A212RGH2"/>
<sequence>TDRRFAELSAEVRALAQAQRRTEEILQQVLLRQEQFQRTLDHFGQIIGPITEEHMVQALQEWIAQQGGTLLTPVVSMTLDGLGEVDGLARARLPDGREAWLLVSAKAKVWARSITEFVERILRHPEARERLQAQGVGDPVLPVVFGRALDHRALEAAQRARVGL</sequence>
<proteinExistence type="predicted"/>
<dbReference type="Proteomes" id="UP000197025">
    <property type="component" value="Unassembled WGS sequence"/>
</dbReference>
<name>A0A212RGH2_9CHLR</name>
<dbReference type="RefSeq" id="WP_159461729.1">
    <property type="nucleotide sequence ID" value="NZ_FYEK01000053.1"/>
</dbReference>
<protein>
    <submittedName>
        <fullName evidence="1">Uncharacterized protein</fullName>
    </submittedName>
</protein>
<keyword evidence="2" id="KW-1185">Reference proteome</keyword>
<feature type="non-terminal residue" evidence="1">
    <location>
        <position position="1"/>
    </location>
</feature>
<accession>A0A212RGH2</accession>
<evidence type="ECO:0000313" key="2">
    <source>
        <dbReference type="Proteomes" id="UP000197025"/>
    </source>
</evidence>
<organism evidence="1 2">
    <name type="scientific">Thermoflexus hugenholtzii JAD2</name>
    <dbReference type="NCBI Taxonomy" id="877466"/>
    <lineage>
        <taxon>Bacteria</taxon>
        <taxon>Bacillati</taxon>
        <taxon>Chloroflexota</taxon>
        <taxon>Thermoflexia</taxon>
        <taxon>Thermoflexales</taxon>
        <taxon>Thermoflexaceae</taxon>
        <taxon>Thermoflexus</taxon>
    </lineage>
</organism>
<reference evidence="2" key="1">
    <citation type="submission" date="2017-06" db="EMBL/GenBank/DDBJ databases">
        <authorList>
            <person name="Varghese N."/>
            <person name="Submissions S."/>
        </authorList>
    </citation>
    <scope>NUCLEOTIDE SEQUENCE [LARGE SCALE GENOMIC DNA]</scope>
    <source>
        <strain evidence="2">JAD2</strain>
    </source>
</reference>
<dbReference type="AlphaFoldDB" id="A0A212RGH2"/>
<evidence type="ECO:0000313" key="1">
    <source>
        <dbReference type="EMBL" id="SNB71450.1"/>
    </source>
</evidence>
<dbReference type="EMBL" id="FYEK01000053">
    <property type="protein sequence ID" value="SNB71450.1"/>
    <property type="molecule type" value="Genomic_DNA"/>
</dbReference>
<gene>
    <name evidence="1" type="ORF">SAMN02746019_00016240</name>
</gene>